<dbReference type="AlphaFoldDB" id="A0A370DPH0"/>
<sequence length="229" mass="23502">MRNLAALVFVGGLAFLLLVIFNQFDFAQAPMVIGQGILTDAPDRVGAANIVTAVVLGYRGIDTLGEISILFAASAAAGLVLGRRRADARRDPPGGFILRSGAALLFPLMLVVGFYIILHGHLTPGGGFQGGVILAAAFFLPLLARPETPVNHAGLSIVEGGAGAVFILTGLAALLQGGEFLQPLLDNGVLGELLSAGTLPLLYLAVGLKVGAELAGLMARLADVEVDEP</sequence>
<protein>
    <submittedName>
        <fullName evidence="9">Sodium:proton antiporter</fullName>
    </submittedName>
</protein>
<feature type="transmembrane region" description="Helical" evidence="7">
    <location>
        <begin position="67"/>
        <end position="84"/>
    </location>
</feature>
<proteinExistence type="inferred from homology"/>
<evidence type="ECO:0000256" key="3">
    <source>
        <dbReference type="ARBA" id="ARBA00022475"/>
    </source>
</evidence>
<keyword evidence="10" id="KW-1185">Reference proteome</keyword>
<reference evidence="9 10" key="1">
    <citation type="journal article" date="2018" name="ISME J.">
        <title>Endosymbiont genomes yield clues of tubeworm success.</title>
        <authorList>
            <person name="Li Y."/>
            <person name="Liles M.R."/>
            <person name="Halanych K.M."/>
        </authorList>
    </citation>
    <scope>NUCLEOTIDE SEQUENCE [LARGE SCALE GENOMIC DNA]</scope>
    <source>
        <strain evidence="9">A1462</strain>
    </source>
</reference>
<evidence type="ECO:0000259" key="8">
    <source>
        <dbReference type="Pfam" id="PF04039"/>
    </source>
</evidence>
<name>A0A370DPH0_9GAMM</name>
<keyword evidence="5 7" id="KW-1133">Transmembrane helix</keyword>
<evidence type="ECO:0000313" key="9">
    <source>
        <dbReference type="EMBL" id="RDH86813.1"/>
    </source>
</evidence>
<evidence type="ECO:0000256" key="6">
    <source>
        <dbReference type="ARBA" id="ARBA00023136"/>
    </source>
</evidence>
<feature type="transmembrane region" description="Helical" evidence="7">
    <location>
        <begin position="124"/>
        <end position="143"/>
    </location>
</feature>
<accession>A0A370DPH0</accession>
<comment type="caution">
    <text evidence="9">The sequence shown here is derived from an EMBL/GenBank/DDBJ whole genome shotgun (WGS) entry which is preliminary data.</text>
</comment>
<feature type="transmembrane region" description="Helical" evidence="7">
    <location>
        <begin position="194"/>
        <end position="212"/>
    </location>
</feature>
<evidence type="ECO:0000313" key="10">
    <source>
        <dbReference type="Proteomes" id="UP000254771"/>
    </source>
</evidence>
<dbReference type="InterPro" id="IPR007182">
    <property type="entry name" value="MnhB"/>
</dbReference>
<dbReference type="GO" id="GO:0005886">
    <property type="term" value="C:plasma membrane"/>
    <property type="evidence" value="ECO:0007669"/>
    <property type="project" value="UniProtKB-SubCell"/>
</dbReference>
<evidence type="ECO:0000256" key="4">
    <source>
        <dbReference type="ARBA" id="ARBA00022692"/>
    </source>
</evidence>
<dbReference type="PANTHER" id="PTHR33932">
    <property type="entry name" value="NA(+)/H(+) ANTIPORTER SUBUNIT B"/>
    <property type="match status" value="1"/>
</dbReference>
<feature type="transmembrane region" description="Helical" evidence="7">
    <location>
        <begin position="96"/>
        <end position="118"/>
    </location>
</feature>
<dbReference type="Pfam" id="PF04039">
    <property type="entry name" value="MnhB"/>
    <property type="match status" value="1"/>
</dbReference>
<gene>
    <name evidence="9" type="ORF">DIZ78_07950</name>
</gene>
<dbReference type="InterPro" id="IPR050622">
    <property type="entry name" value="CPA3_antiporter_subunitB"/>
</dbReference>
<evidence type="ECO:0000256" key="2">
    <source>
        <dbReference type="ARBA" id="ARBA00009425"/>
    </source>
</evidence>
<keyword evidence="6 7" id="KW-0472">Membrane</keyword>
<feature type="domain" description="Na+/H+ antiporter MnhB subunit-related protein" evidence="8">
    <location>
        <begin position="97"/>
        <end position="214"/>
    </location>
</feature>
<keyword evidence="3" id="KW-1003">Cell membrane</keyword>
<comment type="similarity">
    <text evidence="2">Belongs to the CPA3 antiporters (TC 2.A.63) subunit B family.</text>
</comment>
<evidence type="ECO:0000256" key="1">
    <source>
        <dbReference type="ARBA" id="ARBA00004651"/>
    </source>
</evidence>
<feature type="transmembrane region" description="Helical" evidence="7">
    <location>
        <begin position="155"/>
        <end position="174"/>
    </location>
</feature>
<evidence type="ECO:0000256" key="7">
    <source>
        <dbReference type="SAM" id="Phobius"/>
    </source>
</evidence>
<organism evidence="9 10">
    <name type="scientific">endosymbiont of Escarpia spicata</name>
    <dbReference type="NCBI Taxonomy" id="2200908"/>
    <lineage>
        <taxon>Bacteria</taxon>
        <taxon>Pseudomonadati</taxon>
        <taxon>Pseudomonadota</taxon>
        <taxon>Gammaproteobacteria</taxon>
        <taxon>sulfur-oxidizing symbionts</taxon>
    </lineage>
</organism>
<keyword evidence="4 7" id="KW-0812">Transmembrane</keyword>
<evidence type="ECO:0000256" key="5">
    <source>
        <dbReference type="ARBA" id="ARBA00022989"/>
    </source>
</evidence>
<dbReference type="PANTHER" id="PTHR33932:SF4">
    <property type="entry name" value="NA(+)_H(+) ANTIPORTER SUBUNIT B"/>
    <property type="match status" value="1"/>
</dbReference>
<dbReference type="EMBL" id="QFXE01000008">
    <property type="protein sequence ID" value="RDH86813.1"/>
    <property type="molecule type" value="Genomic_DNA"/>
</dbReference>
<comment type="subcellular location">
    <subcellularLocation>
        <location evidence="1">Cell membrane</location>
        <topology evidence="1">Multi-pass membrane protein</topology>
    </subcellularLocation>
</comment>
<dbReference type="Proteomes" id="UP000254771">
    <property type="component" value="Unassembled WGS sequence"/>
</dbReference>